<feature type="non-terminal residue" evidence="2">
    <location>
        <position position="1"/>
    </location>
</feature>
<feature type="compositionally biased region" description="Polar residues" evidence="1">
    <location>
        <begin position="1"/>
        <end position="12"/>
    </location>
</feature>
<sequence>NISPSSTSSPQLINRWWSTSKKISTRPTRRSTKTPATTA</sequence>
<feature type="region of interest" description="Disordered" evidence="1">
    <location>
        <begin position="1"/>
        <end position="39"/>
    </location>
</feature>
<evidence type="ECO:0000313" key="2">
    <source>
        <dbReference type="EMBL" id="KMQ90414.1"/>
    </source>
</evidence>
<reference evidence="2 3" key="1">
    <citation type="submission" date="2015-04" db="EMBL/GenBank/DDBJ databases">
        <title>Lasius niger genome sequencing.</title>
        <authorList>
            <person name="Konorov E.A."/>
            <person name="Nikitin M.A."/>
            <person name="Kirill M.V."/>
            <person name="Chang P."/>
        </authorList>
    </citation>
    <scope>NUCLEOTIDE SEQUENCE [LARGE SCALE GENOMIC DNA]</scope>
    <source>
        <tissue evidence="2">Whole</tissue>
    </source>
</reference>
<dbReference type="AlphaFoldDB" id="A0A0J7KJJ9"/>
<comment type="caution">
    <text evidence="2">The sequence shown here is derived from an EMBL/GenBank/DDBJ whole genome shotgun (WGS) entry which is preliminary data.</text>
</comment>
<organism evidence="2 3">
    <name type="scientific">Lasius niger</name>
    <name type="common">Black garden ant</name>
    <dbReference type="NCBI Taxonomy" id="67767"/>
    <lineage>
        <taxon>Eukaryota</taxon>
        <taxon>Metazoa</taxon>
        <taxon>Ecdysozoa</taxon>
        <taxon>Arthropoda</taxon>
        <taxon>Hexapoda</taxon>
        <taxon>Insecta</taxon>
        <taxon>Pterygota</taxon>
        <taxon>Neoptera</taxon>
        <taxon>Endopterygota</taxon>
        <taxon>Hymenoptera</taxon>
        <taxon>Apocrita</taxon>
        <taxon>Aculeata</taxon>
        <taxon>Formicoidea</taxon>
        <taxon>Formicidae</taxon>
        <taxon>Formicinae</taxon>
        <taxon>Lasius</taxon>
        <taxon>Lasius</taxon>
    </lineage>
</organism>
<keyword evidence="3" id="KW-1185">Reference proteome</keyword>
<proteinExistence type="predicted"/>
<evidence type="ECO:0000256" key="1">
    <source>
        <dbReference type="SAM" id="MobiDB-lite"/>
    </source>
</evidence>
<feature type="compositionally biased region" description="Basic residues" evidence="1">
    <location>
        <begin position="23"/>
        <end position="32"/>
    </location>
</feature>
<protein>
    <submittedName>
        <fullName evidence="2">Uncharacterized protein</fullName>
    </submittedName>
</protein>
<name>A0A0J7KJJ9_LASNI</name>
<evidence type="ECO:0000313" key="3">
    <source>
        <dbReference type="Proteomes" id="UP000036403"/>
    </source>
</evidence>
<gene>
    <name evidence="2" type="ORF">RF55_9833</name>
</gene>
<accession>A0A0J7KJJ9</accession>
<dbReference type="Proteomes" id="UP000036403">
    <property type="component" value="Unassembled WGS sequence"/>
</dbReference>
<dbReference type="EMBL" id="LBMM01006659">
    <property type="protein sequence ID" value="KMQ90414.1"/>
    <property type="molecule type" value="Genomic_DNA"/>
</dbReference>
<feature type="non-terminal residue" evidence="2">
    <location>
        <position position="39"/>
    </location>
</feature>
<dbReference type="PaxDb" id="67767-A0A0J7KJJ9"/>